<dbReference type="GO" id="GO:0016746">
    <property type="term" value="F:acyltransferase activity"/>
    <property type="evidence" value="ECO:0007669"/>
    <property type="project" value="UniProtKB-KW"/>
</dbReference>
<dbReference type="Pfam" id="PF03062">
    <property type="entry name" value="MBOAT"/>
    <property type="match status" value="1"/>
</dbReference>
<evidence type="ECO:0000256" key="7">
    <source>
        <dbReference type="SAM" id="Phobius"/>
    </source>
</evidence>
<dbReference type="PANTHER" id="PTHR13906:SF4">
    <property type="entry name" value="LYSOPHOSPHOLIPID ACYLTRANSFERASE 6"/>
    <property type="match status" value="1"/>
</dbReference>
<dbReference type="EnsemblMetazoa" id="XM_022794410">
    <property type="protein sequence ID" value="XP_022650145"/>
    <property type="gene ID" value="LOC111245718"/>
</dbReference>
<evidence type="ECO:0000256" key="1">
    <source>
        <dbReference type="ARBA" id="ARBA00004141"/>
    </source>
</evidence>
<dbReference type="OrthoDB" id="286734at2759"/>
<evidence type="ECO:0000256" key="6">
    <source>
        <dbReference type="ARBA" id="ARBA00023315"/>
    </source>
</evidence>
<comment type="subcellular location">
    <subcellularLocation>
        <location evidence="1">Membrane</location>
        <topology evidence="1">Multi-pass membrane protein</topology>
    </subcellularLocation>
</comment>
<keyword evidence="5 7" id="KW-0472">Membrane</keyword>
<proteinExistence type="predicted"/>
<dbReference type="PANTHER" id="PTHR13906">
    <property type="entry name" value="PORCUPINE"/>
    <property type="match status" value="1"/>
</dbReference>
<protein>
    <submittedName>
        <fullName evidence="8">Uncharacterized protein</fullName>
    </submittedName>
</protein>
<organism evidence="8 9">
    <name type="scientific">Varroa destructor</name>
    <name type="common">Honeybee mite</name>
    <dbReference type="NCBI Taxonomy" id="109461"/>
    <lineage>
        <taxon>Eukaryota</taxon>
        <taxon>Metazoa</taxon>
        <taxon>Ecdysozoa</taxon>
        <taxon>Arthropoda</taxon>
        <taxon>Chelicerata</taxon>
        <taxon>Arachnida</taxon>
        <taxon>Acari</taxon>
        <taxon>Parasitiformes</taxon>
        <taxon>Mesostigmata</taxon>
        <taxon>Gamasina</taxon>
        <taxon>Dermanyssoidea</taxon>
        <taxon>Varroidae</taxon>
        <taxon>Varroa</taxon>
    </lineage>
</organism>
<dbReference type="OMA" id="NITQFGQ"/>
<evidence type="ECO:0000313" key="9">
    <source>
        <dbReference type="Proteomes" id="UP000594260"/>
    </source>
</evidence>
<feature type="transmembrane region" description="Helical" evidence="7">
    <location>
        <begin position="353"/>
        <end position="379"/>
    </location>
</feature>
<dbReference type="InterPro" id="IPR004299">
    <property type="entry name" value="MBOAT_fam"/>
</dbReference>
<reference evidence="8" key="1">
    <citation type="submission" date="2021-01" db="UniProtKB">
        <authorList>
            <consortium name="EnsemblMetazoa"/>
        </authorList>
    </citation>
    <scope>IDENTIFICATION</scope>
</reference>
<feature type="transmembrane region" description="Helical" evidence="7">
    <location>
        <begin position="88"/>
        <end position="114"/>
    </location>
</feature>
<evidence type="ECO:0000256" key="5">
    <source>
        <dbReference type="ARBA" id="ARBA00023136"/>
    </source>
</evidence>
<dbReference type="GO" id="GO:0030258">
    <property type="term" value="P:lipid modification"/>
    <property type="evidence" value="ECO:0007669"/>
    <property type="project" value="TreeGrafter"/>
</dbReference>
<dbReference type="InParanoid" id="A0A7M7M589"/>
<sequence>MSHWKSQLSNYHGSTVLEPVAKIVGVQVDKFNLLIAGLTSIGMGYLYGYLMPVGSVSIRTRKASLIAIGLSLLYFCFGRDVLHVVAEAVIAFLLMKIIPIDQLPLITLVVTLFYQSICHIIRQYTDPDGYTIDITGPIMMLTQRVTTLAFSLRDGARPEGLTEDQRRDAIPIPPDALSYFAYMFDFHEILAGPLISYNEFSRIAEGKNLRTDELQPPPHWEVARKLGYVAVNAALVLKVVPQLTEAQLLSTWYSELPFFKKVLMLNAFSFLSRVQYYLVWKLSEAVCNSSGYGYYITKEGESRWDGANNIHIFKLETAPSLKVILDNWNVSTQRWLKHVCYDRRTPYKTGMTFLLSALWHGFYPGYFLAFMTCSLFVMASRRVRRSLRPLLVHGPVSQFFYDLLTFCFSTSFLAYTTAPFVLLQFSKAIHIWREVFFYGHVLALAAIVLSMVLPFVRKSRGTQGTDNTIRAGKNAHLTTGIDGCTTSTNSIAVNKSVNGKIH</sequence>
<evidence type="ECO:0000256" key="3">
    <source>
        <dbReference type="ARBA" id="ARBA00022692"/>
    </source>
</evidence>
<dbReference type="InterPro" id="IPR049941">
    <property type="entry name" value="LPLAT_7/PORCN-like"/>
</dbReference>
<keyword evidence="4 7" id="KW-1133">Transmembrane helix</keyword>
<evidence type="ECO:0000256" key="2">
    <source>
        <dbReference type="ARBA" id="ARBA00022679"/>
    </source>
</evidence>
<feature type="transmembrane region" description="Helical" evidence="7">
    <location>
        <begin position="63"/>
        <end position="82"/>
    </location>
</feature>
<feature type="transmembrane region" description="Helical" evidence="7">
    <location>
        <begin position="435"/>
        <end position="456"/>
    </location>
</feature>
<dbReference type="KEGG" id="vde:111245718"/>
<evidence type="ECO:0000313" key="8">
    <source>
        <dbReference type="EnsemblMetazoa" id="XP_022650145"/>
    </source>
</evidence>
<dbReference type="AlphaFoldDB" id="A0A7M7M589"/>
<name>A0A7M7M589_VARDE</name>
<feature type="transmembrane region" description="Helical" evidence="7">
    <location>
        <begin position="399"/>
        <end position="423"/>
    </location>
</feature>
<dbReference type="Proteomes" id="UP000594260">
    <property type="component" value="Unplaced"/>
</dbReference>
<dbReference type="RefSeq" id="XP_022650145.1">
    <property type="nucleotide sequence ID" value="XM_022794410.1"/>
</dbReference>
<dbReference type="GeneID" id="111245718"/>
<keyword evidence="2" id="KW-0808">Transferase</keyword>
<evidence type="ECO:0000256" key="4">
    <source>
        <dbReference type="ARBA" id="ARBA00022989"/>
    </source>
</evidence>
<keyword evidence="9" id="KW-1185">Reference proteome</keyword>
<dbReference type="GO" id="GO:0016020">
    <property type="term" value="C:membrane"/>
    <property type="evidence" value="ECO:0007669"/>
    <property type="project" value="UniProtKB-SubCell"/>
</dbReference>
<keyword evidence="6" id="KW-0012">Acyltransferase</keyword>
<accession>A0A7M7M589</accession>
<keyword evidence="3 7" id="KW-0812">Transmembrane</keyword>
<dbReference type="FunCoup" id="A0A7M7M589">
    <property type="interactions" value="600"/>
</dbReference>
<feature type="transmembrane region" description="Helical" evidence="7">
    <location>
        <begin position="31"/>
        <end position="51"/>
    </location>
</feature>